<organism evidence="3 4">
    <name type="scientific">Dendrobium catenatum</name>
    <dbReference type="NCBI Taxonomy" id="906689"/>
    <lineage>
        <taxon>Eukaryota</taxon>
        <taxon>Viridiplantae</taxon>
        <taxon>Streptophyta</taxon>
        <taxon>Embryophyta</taxon>
        <taxon>Tracheophyta</taxon>
        <taxon>Spermatophyta</taxon>
        <taxon>Magnoliopsida</taxon>
        <taxon>Liliopsida</taxon>
        <taxon>Asparagales</taxon>
        <taxon>Orchidaceae</taxon>
        <taxon>Epidendroideae</taxon>
        <taxon>Malaxideae</taxon>
        <taxon>Dendrobiinae</taxon>
        <taxon>Dendrobium</taxon>
    </lineage>
</organism>
<reference evidence="3 4" key="2">
    <citation type="journal article" date="2017" name="Nature">
        <title>The Apostasia genome and the evolution of orchids.</title>
        <authorList>
            <person name="Zhang G.Q."/>
            <person name="Liu K.W."/>
            <person name="Li Z."/>
            <person name="Lohaus R."/>
            <person name="Hsiao Y.Y."/>
            <person name="Niu S.C."/>
            <person name="Wang J.Y."/>
            <person name="Lin Y.C."/>
            <person name="Xu Q."/>
            <person name="Chen L.J."/>
            <person name="Yoshida K."/>
            <person name="Fujiwara S."/>
            <person name="Wang Z.W."/>
            <person name="Zhang Y.Q."/>
            <person name="Mitsuda N."/>
            <person name="Wang M."/>
            <person name="Liu G.H."/>
            <person name="Pecoraro L."/>
            <person name="Huang H.X."/>
            <person name="Xiao X.J."/>
            <person name="Lin M."/>
            <person name="Wu X.Y."/>
            <person name="Wu W.L."/>
            <person name="Chen Y.Y."/>
            <person name="Chang S.B."/>
            <person name="Sakamoto S."/>
            <person name="Ohme-Takagi M."/>
            <person name="Yagi M."/>
            <person name="Zeng S.J."/>
            <person name="Shen C.Y."/>
            <person name="Yeh C.M."/>
            <person name="Luo Y.B."/>
            <person name="Tsai W.C."/>
            <person name="Van de Peer Y."/>
            <person name="Liu Z.J."/>
        </authorList>
    </citation>
    <scope>NUCLEOTIDE SEQUENCE [LARGE SCALE GENOMIC DNA]</scope>
    <source>
        <tissue evidence="3">The whole plant</tissue>
    </source>
</reference>
<evidence type="ECO:0000259" key="2">
    <source>
        <dbReference type="Pfam" id="PF14111"/>
    </source>
</evidence>
<evidence type="ECO:0000313" key="4">
    <source>
        <dbReference type="Proteomes" id="UP000233837"/>
    </source>
</evidence>
<proteinExistence type="predicted"/>
<dbReference type="EMBL" id="KZ502628">
    <property type="protein sequence ID" value="PKU75231.1"/>
    <property type="molecule type" value="Genomic_DNA"/>
</dbReference>
<name>A0A2I0WHV5_9ASPA</name>
<reference evidence="3 4" key="1">
    <citation type="journal article" date="2016" name="Sci. Rep.">
        <title>The Dendrobium catenatum Lindl. genome sequence provides insights into polysaccharide synthase, floral development and adaptive evolution.</title>
        <authorList>
            <person name="Zhang G.Q."/>
            <person name="Xu Q."/>
            <person name="Bian C."/>
            <person name="Tsai W.C."/>
            <person name="Yeh C.M."/>
            <person name="Liu K.W."/>
            <person name="Yoshida K."/>
            <person name="Zhang L.S."/>
            <person name="Chang S.B."/>
            <person name="Chen F."/>
            <person name="Shi Y."/>
            <person name="Su Y.Y."/>
            <person name="Zhang Y.Q."/>
            <person name="Chen L.J."/>
            <person name="Yin Y."/>
            <person name="Lin M."/>
            <person name="Huang H."/>
            <person name="Deng H."/>
            <person name="Wang Z.W."/>
            <person name="Zhu S.L."/>
            <person name="Zhao X."/>
            <person name="Deng C."/>
            <person name="Niu S.C."/>
            <person name="Huang J."/>
            <person name="Wang M."/>
            <person name="Liu G.H."/>
            <person name="Yang H.J."/>
            <person name="Xiao X.J."/>
            <person name="Hsiao Y.Y."/>
            <person name="Wu W.L."/>
            <person name="Chen Y.Y."/>
            <person name="Mitsuda N."/>
            <person name="Ohme-Takagi M."/>
            <person name="Luo Y.B."/>
            <person name="Van de Peer Y."/>
            <person name="Liu Z.J."/>
        </authorList>
    </citation>
    <scope>NUCLEOTIDE SEQUENCE [LARGE SCALE GENOMIC DNA]</scope>
    <source>
        <tissue evidence="3">The whole plant</tissue>
    </source>
</reference>
<dbReference type="Pfam" id="PF14111">
    <property type="entry name" value="DUF4283"/>
    <property type="match status" value="1"/>
</dbReference>
<protein>
    <recommendedName>
        <fullName evidence="2">DUF4283 domain-containing protein</fullName>
    </recommendedName>
</protein>
<accession>A0A2I0WHV5</accession>
<evidence type="ECO:0000313" key="3">
    <source>
        <dbReference type="EMBL" id="PKU75231.1"/>
    </source>
</evidence>
<dbReference type="AlphaFoldDB" id="A0A2I0WHV5"/>
<evidence type="ECO:0000256" key="1">
    <source>
        <dbReference type="SAM" id="MobiDB-lite"/>
    </source>
</evidence>
<dbReference type="Proteomes" id="UP000233837">
    <property type="component" value="Unassembled WGS sequence"/>
</dbReference>
<feature type="region of interest" description="Disordered" evidence="1">
    <location>
        <begin position="1"/>
        <end position="27"/>
    </location>
</feature>
<gene>
    <name evidence="3" type="ORF">MA16_Dca015753</name>
</gene>
<feature type="domain" description="DUF4283" evidence="2">
    <location>
        <begin position="147"/>
        <end position="230"/>
    </location>
</feature>
<sequence>MEDRRSAATVAPVIHRPPHPPSSRKKELLQAIQISEDLDRSKNTDEVSLQSSDLLKVRNCEGGELGNCSIQKEKRSEELNVDSILIINHNALPVNEKMLVDIGENPNVANSWTKKPYIRLNFKKADAILIDDGKEVKLLEENEMINDNRLGNSLVAKVFGREIPPHVVAWVLRLPWAQLGQFHFTTLGLGWFLCSFKNYVALDRVLSGGPWFMNGHIIGMERWSIEFSPSSMKELTSNID</sequence>
<keyword evidence="4" id="KW-1185">Reference proteome</keyword>
<dbReference type="InterPro" id="IPR025558">
    <property type="entry name" value="DUF4283"/>
</dbReference>